<gene>
    <name evidence="2" type="ORF">J1M35_04900</name>
</gene>
<evidence type="ECO:0000313" key="3">
    <source>
        <dbReference type="Proteomes" id="UP000663903"/>
    </source>
</evidence>
<dbReference type="InterPro" id="IPR025161">
    <property type="entry name" value="IS402-like_dom"/>
</dbReference>
<feature type="domain" description="Insertion element IS402-like" evidence="1">
    <location>
        <begin position="17"/>
        <end position="91"/>
    </location>
</feature>
<dbReference type="PANTHER" id="PTHR46637">
    <property type="entry name" value="TIS1421-TRANSPOSASE PROTEIN A"/>
    <property type="match status" value="1"/>
</dbReference>
<name>A0A975CI81_9BURK</name>
<dbReference type="EMBL" id="CP071796">
    <property type="protein sequence ID" value="QTD46242.1"/>
    <property type="molecule type" value="Genomic_DNA"/>
</dbReference>
<keyword evidence="3" id="KW-1185">Reference proteome</keyword>
<dbReference type="KEGG" id="otd:J1M35_04900"/>
<accession>A0A975CI81</accession>
<dbReference type="PANTHER" id="PTHR46637:SF1">
    <property type="entry name" value="BLL5188 PROTEIN"/>
    <property type="match status" value="1"/>
</dbReference>
<proteinExistence type="predicted"/>
<reference evidence="2" key="1">
    <citation type="submission" date="2021-03" db="EMBL/GenBank/DDBJ databases">
        <title>Ottowia sp. 27C isolated from the cloaca of a Giant Asian pond turtle (Heosemys grandis).</title>
        <authorList>
            <person name="Spergser J."/>
            <person name="Busse H.-J."/>
        </authorList>
    </citation>
    <scope>NUCLEOTIDE SEQUENCE</scope>
    <source>
        <strain evidence="2">27C</strain>
    </source>
</reference>
<dbReference type="Proteomes" id="UP000663903">
    <property type="component" value="Chromosome"/>
</dbReference>
<organism evidence="2 3">
    <name type="scientific">Ottowia testudinis</name>
    <dbReference type="NCBI Taxonomy" id="2816950"/>
    <lineage>
        <taxon>Bacteria</taxon>
        <taxon>Pseudomonadati</taxon>
        <taxon>Pseudomonadota</taxon>
        <taxon>Betaproteobacteria</taxon>
        <taxon>Burkholderiales</taxon>
        <taxon>Comamonadaceae</taxon>
        <taxon>Ottowia</taxon>
    </lineage>
</organism>
<dbReference type="Pfam" id="PF13340">
    <property type="entry name" value="DUF4096"/>
    <property type="match status" value="1"/>
</dbReference>
<dbReference type="InterPro" id="IPR052909">
    <property type="entry name" value="Transposase_6_like"/>
</dbReference>
<protein>
    <submittedName>
        <fullName evidence="2">Transposase</fullName>
    </submittedName>
</protein>
<evidence type="ECO:0000259" key="1">
    <source>
        <dbReference type="Pfam" id="PF13340"/>
    </source>
</evidence>
<evidence type="ECO:0000313" key="2">
    <source>
        <dbReference type="EMBL" id="QTD46242.1"/>
    </source>
</evidence>
<dbReference type="AlphaFoldDB" id="A0A975CI81"/>
<sequence>MRLIRHGQEQEQGNQQALFKRIQPLLTAVKPSAKGGRPRLSDERALNGILFVLRTGTPWTHLPKELGFGCGMTCWRRMRNWQAAGVWHRLHLALLAELRGAGKLDFGRASIDASVASPRRVRTPAPTRAAGASLAAGATSLQTAGALS</sequence>